<sequence length="161" mass="17616">EWEVVKGETSDKNAVLKDYALPLIILVAIASFLGGLIFTRFGLSIGYVVTQAVIAFIVAFLGIYISAIVINELASSFGSKKDINAAFKLVIYSFTPVFIAQIVANLIPPLYFVAIFGLYMIYLLWIGLGSLMGTPEDKKVGYVVVSALLIFVILFIPRNRA</sequence>
<proteinExistence type="predicted"/>
<accession>X1LP12</accession>
<gene>
    <name evidence="7" type="ORF">S06H3_14605</name>
</gene>
<evidence type="ECO:0000256" key="5">
    <source>
        <dbReference type="SAM" id="Phobius"/>
    </source>
</evidence>
<dbReference type="AlphaFoldDB" id="X1LP12"/>
<dbReference type="GO" id="GO:0016020">
    <property type="term" value="C:membrane"/>
    <property type="evidence" value="ECO:0007669"/>
    <property type="project" value="UniProtKB-SubCell"/>
</dbReference>
<keyword evidence="3 5" id="KW-1133">Transmembrane helix</keyword>
<feature type="transmembrane region" description="Helical" evidence="5">
    <location>
        <begin position="19"/>
        <end position="38"/>
    </location>
</feature>
<dbReference type="Pfam" id="PF04893">
    <property type="entry name" value="Yip1"/>
    <property type="match status" value="1"/>
</dbReference>
<evidence type="ECO:0000256" key="4">
    <source>
        <dbReference type="ARBA" id="ARBA00023136"/>
    </source>
</evidence>
<feature type="non-terminal residue" evidence="7">
    <location>
        <position position="1"/>
    </location>
</feature>
<feature type="transmembrane region" description="Helical" evidence="5">
    <location>
        <begin position="85"/>
        <end position="103"/>
    </location>
</feature>
<dbReference type="InterPro" id="IPR006977">
    <property type="entry name" value="Yip1_dom"/>
</dbReference>
<evidence type="ECO:0000256" key="3">
    <source>
        <dbReference type="ARBA" id="ARBA00022989"/>
    </source>
</evidence>
<keyword evidence="4 5" id="KW-0472">Membrane</keyword>
<feature type="domain" description="Yip1" evidence="6">
    <location>
        <begin position="18"/>
        <end position="155"/>
    </location>
</feature>
<feature type="transmembrane region" description="Helical" evidence="5">
    <location>
        <begin position="140"/>
        <end position="157"/>
    </location>
</feature>
<evidence type="ECO:0000259" key="6">
    <source>
        <dbReference type="Pfam" id="PF04893"/>
    </source>
</evidence>
<feature type="transmembrane region" description="Helical" evidence="5">
    <location>
        <begin position="45"/>
        <end position="65"/>
    </location>
</feature>
<name>X1LP12_9ZZZZ</name>
<evidence type="ECO:0000256" key="2">
    <source>
        <dbReference type="ARBA" id="ARBA00022692"/>
    </source>
</evidence>
<reference evidence="7" key="1">
    <citation type="journal article" date="2014" name="Front. Microbiol.">
        <title>High frequency of phylogenetically diverse reductive dehalogenase-homologous genes in deep subseafloor sedimentary metagenomes.</title>
        <authorList>
            <person name="Kawai M."/>
            <person name="Futagami T."/>
            <person name="Toyoda A."/>
            <person name="Takaki Y."/>
            <person name="Nishi S."/>
            <person name="Hori S."/>
            <person name="Arai W."/>
            <person name="Tsubouchi T."/>
            <person name="Morono Y."/>
            <person name="Uchiyama I."/>
            <person name="Ito T."/>
            <person name="Fujiyama A."/>
            <person name="Inagaki F."/>
            <person name="Takami H."/>
        </authorList>
    </citation>
    <scope>NUCLEOTIDE SEQUENCE</scope>
    <source>
        <strain evidence="7">Expedition CK06-06</strain>
    </source>
</reference>
<feature type="transmembrane region" description="Helical" evidence="5">
    <location>
        <begin position="110"/>
        <end position="128"/>
    </location>
</feature>
<protein>
    <recommendedName>
        <fullName evidence="6">Yip1 domain-containing protein</fullName>
    </recommendedName>
</protein>
<comment type="subcellular location">
    <subcellularLocation>
        <location evidence="1">Membrane</location>
        <topology evidence="1">Multi-pass membrane protein</topology>
    </subcellularLocation>
</comment>
<comment type="caution">
    <text evidence="7">The sequence shown here is derived from an EMBL/GenBank/DDBJ whole genome shotgun (WGS) entry which is preliminary data.</text>
</comment>
<organism evidence="7">
    <name type="scientific">marine sediment metagenome</name>
    <dbReference type="NCBI Taxonomy" id="412755"/>
    <lineage>
        <taxon>unclassified sequences</taxon>
        <taxon>metagenomes</taxon>
        <taxon>ecological metagenomes</taxon>
    </lineage>
</organism>
<keyword evidence="2 5" id="KW-0812">Transmembrane</keyword>
<evidence type="ECO:0000256" key="1">
    <source>
        <dbReference type="ARBA" id="ARBA00004141"/>
    </source>
</evidence>
<dbReference type="EMBL" id="BARV01007148">
    <property type="protein sequence ID" value="GAI04125.1"/>
    <property type="molecule type" value="Genomic_DNA"/>
</dbReference>
<evidence type="ECO:0000313" key="7">
    <source>
        <dbReference type="EMBL" id="GAI04125.1"/>
    </source>
</evidence>